<evidence type="ECO:0000256" key="1">
    <source>
        <dbReference type="ARBA" id="ARBA00006464"/>
    </source>
</evidence>
<keyword evidence="2" id="KW-0812">Transmembrane</keyword>
<dbReference type="RefSeq" id="WP_002606174.1">
    <property type="nucleotide sequence ID" value="NZ_BAAACC010000014.1"/>
</dbReference>
<keyword evidence="4" id="KW-0808">Transferase</keyword>
<reference evidence="6 8" key="3">
    <citation type="submission" date="2020-02" db="EMBL/GenBank/DDBJ databases">
        <authorList>
            <person name="Kociolek L.K."/>
            <person name="Ozer E.A."/>
        </authorList>
    </citation>
    <scope>NUCLEOTIDE SEQUENCE [LARGE SCALE GENOMIC DNA]</scope>
    <source>
        <strain evidence="6 8">ATCC 14501</strain>
    </source>
</reference>
<name>A0A099IA53_CLOIN</name>
<evidence type="ECO:0000313" key="4">
    <source>
        <dbReference type="EMBL" id="KGJ54869.1"/>
    </source>
</evidence>
<comment type="similarity">
    <text evidence="1">Belongs to the bacterial sugar transferase family.</text>
</comment>
<reference evidence="4 7" key="1">
    <citation type="submission" date="2014-08" db="EMBL/GenBank/DDBJ databases">
        <title>Clostridium innocuum, an unnegligible vancomycin-resistant pathogen causing extra-intestinal infections.</title>
        <authorList>
            <person name="Feng Y."/>
            <person name="Chiu C.-H."/>
        </authorList>
    </citation>
    <scope>NUCLEOTIDE SEQUENCE [LARGE SCALE GENOMIC DNA]</scope>
    <source>
        <strain evidence="4 7">AN88</strain>
    </source>
</reference>
<dbReference type="GO" id="GO:0016780">
    <property type="term" value="F:phosphotransferase activity, for other substituted phosphate groups"/>
    <property type="evidence" value="ECO:0007669"/>
    <property type="project" value="TreeGrafter"/>
</dbReference>
<dbReference type="EMBL" id="WWTN01000015">
    <property type="protein sequence ID" value="MZH56144.1"/>
    <property type="molecule type" value="Genomic_DNA"/>
</dbReference>
<dbReference type="Proteomes" id="UP000030008">
    <property type="component" value="Unassembled WGS sequence"/>
</dbReference>
<gene>
    <name evidence="4" type="ORF">CIAN88_01255</name>
    <name evidence="6" type="ORF">G4D54_20950</name>
    <name evidence="5" type="ORF">GT664_10340</name>
</gene>
<dbReference type="InterPro" id="IPR003362">
    <property type="entry name" value="Bact_transf"/>
</dbReference>
<reference evidence="5" key="2">
    <citation type="journal article" date="2019" name="Nat. Med.">
        <title>A library of human gut bacterial isolates paired with longitudinal multiomics data enables mechanistic microbiome research.</title>
        <authorList>
            <person name="Poyet M."/>
            <person name="Groussin M."/>
            <person name="Gibbons S.M."/>
            <person name="Avila-Pacheco J."/>
            <person name="Jiang X."/>
            <person name="Kearney S.M."/>
            <person name="Perrotta A.R."/>
            <person name="Berdy B."/>
            <person name="Zhao S."/>
            <person name="Lieberman T.D."/>
            <person name="Swanson P.K."/>
            <person name="Smith M."/>
            <person name="Roesemann S."/>
            <person name="Alexander J.E."/>
            <person name="Rich S.A."/>
            <person name="Livny J."/>
            <person name="Vlamakis H."/>
            <person name="Clish C."/>
            <person name="Bullock K."/>
            <person name="Deik A."/>
            <person name="Scott J."/>
            <person name="Pierce K.A."/>
            <person name="Xavier R.J."/>
            <person name="Alm E.J."/>
        </authorList>
    </citation>
    <scope>NUCLEOTIDE SEQUENCE</scope>
    <source>
        <strain evidence="5">BIOML-A12</strain>
    </source>
</reference>
<feature type="domain" description="Bacterial sugar transferase" evidence="3">
    <location>
        <begin position="7"/>
        <end position="182"/>
    </location>
</feature>
<keyword evidence="2" id="KW-0472">Membrane</keyword>
<protein>
    <submittedName>
        <fullName evidence="4">Sugar transferase</fullName>
    </submittedName>
</protein>
<dbReference type="GeneID" id="61928061"/>
<proteinExistence type="inferred from homology"/>
<dbReference type="EMBL" id="JQIF01000006">
    <property type="protein sequence ID" value="KGJ54869.1"/>
    <property type="molecule type" value="Genomic_DNA"/>
</dbReference>
<evidence type="ECO:0000259" key="3">
    <source>
        <dbReference type="Pfam" id="PF02397"/>
    </source>
</evidence>
<dbReference type="Pfam" id="PF02397">
    <property type="entry name" value="Bac_transf"/>
    <property type="match status" value="1"/>
</dbReference>
<organism evidence="4 7">
    <name type="scientific">Clostridium innocuum</name>
    <dbReference type="NCBI Taxonomy" id="1522"/>
    <lineage>
        <taxon>Bacteria</taxon>
        <taxon>Bacillati</taxon>
        <taxon>Bacillota</taxon>
        <taxon>Clostridia</taxon>
        <taxon>Eubacteriales</taxon>
        <taxon>Clostridiaceae</taxon>
        <taxon>Clostridium</taxon>
    </lineage>
</organism>
<dbReference type="PANTHER" id="PTHR30576:SF8">
    <property type="entry name" value="UNDECAPRENYL-PHOSPHATE GALACTOSE PHOSPHOTRANSFERASE"/>
    <property type="match status" value="1"/>
</dbReference>
<evidence type="ECO:0000313" key="5">
    <source>
        <dbReference type="EMBL" id="MZH56144.1"/>
    </source>
</evidence>
<dbReference type="Proteomes" id="UP000503330">
    <property type="component" value="Chromosome"/>
</dbReference>
<accession>A0A099IA53</accession>
<dbReference type="EMBL" id="CP048838">
    <property type="protein sequence ID" value="QJA04727.1"/>
    <property type="molecule type" value="Genomic_DNA"/>
</dbReference>
<dbReference type="PANTHER" id="PTHR30576">
    <property type="entry name" value="COLANIC BIOSYNTHESIS UDP-GLUCOSE LIPID CARRIER TRANSFERASE"/>
    <property type="match status" value="1"/>
</dbReference>
<feature type="transmembrane region" description="Helical" evidence="2">
    <location>
        <begin position="12"/>
        <end position="37"/>
    </location>
</feature>
<dbReference type="AlphaFoldDB" id="A0A099IA53"/>
<evidence type="ECO:0000313" key="6">
    <source>
        <dbReference type="EMBL" id="QJA04727.1"/>
    </source>
</evidence>
<sequence>MYRLFFKRFLDFTLSLIAIILLSPIYLIVAILVRVKLGSPVIFKQKRPGKDEKIFKMYKFRSMTSETDGEGNLLPDEVRLTSFGKKLRSTSLDELPELFNILKGDMSIIGPRPLLVHYLPLYNGFQKQRHDVRPGLTGLAQVSGRNAISWEEKFEKDVEYTKEYSFLLDMKILFMTVKTVFKKEGISSDTSSTMEEFKG</sequence>
<evidence type="ECO:0000256" key="2">
    <source>
        <dbReference type="SAM" id="Phobius"/>
    </source>
</evidence>
<evidence type="ECO:0000313" key="8">
    <source>
        <dbReference type="Proteomes" id="UP000503330"/>
    </source>
</evidence>
<keyword evidence="2" id="KW-1133">Transmembrane helix</keyword>
<evidence type="ECO:0000313" key="7">
    <source>
        <dbReference type="Proteomes" id="UP000030008"/>
    </source>
</evidence>
<dbReference type="Proteomes" id="UP000604383">
    <property type="component" value="Unassembled WGS sequence"/>
</dbReference>